<evidence type="ECO:0000256" key="1">
    <source>
        <dbReference type="ARBA" id="ARBA00008724"/>
    </source>
</evidence>
<dbReference type="SUPFAM" id="SSF75625">
    <property type="entry name" value="YebC-like"/>
    <property type="match status" value="1"/>
</dbReference>
<dbReference type="InterPro" id="IPR026564">
    <property type="entry name" value="Transcrip_reg_TACO1-like_dom3"/>
</dbReference>
<evidence type="ECO:0000259" key="4">
    <source>
        <dbReference type="Pfam" id="PF20772"/>
    </source>
</evidence>
<dbReference type="PANTHER" id="PTHR12532">
    <property type="entry name" value="TRANSLATIONAL ACTIVATOR OF CYTOCHROME C OXIDASE 1"/>
    <property type="match status" value="1"/>
</dbReference>
<organism evidence="5 6">
    <name type="scientific">Colletotrichum nymphaeae SA-01</name>
    <dbReference type="NCBI Taxonomy" id="1460502"/>
    <lineage>
        <taxon>Eukaryota</taxon>
        <taxon>Fungi</taxon>
        <taxon>Dikarya</taxon>
        <taxon>Ascomycota</taxon>
        <taxon>Pezizomycotina</taxon>
        <taxon>Sordariomycetes</taxon>
        <taxon>Hypocreomycetidae</taxon>
        <taxon>Glomerellales</taxon>
        <taxon>Glomerellaceae</taxon>
        <taxon>Colletotrichum</taxon>
        <taxon>Colletotrichum acutatum species complex</taxon>
    </lineage>
</organism>
<keyword evidence="6" id="KW-1185">Reference proteome</keyword>
<dbReference type="InterPro" id="IPR049083">
    <property type="entry name" value="TACO1_YebC_N"/>
</dbReference>
<feature type="region of interest" description="Disordered" evidence="2">
    <location>
        <begin position="314"/>
        <end position="335"/>
    </location>
</feature>
<gene>
    <name evidence="5" type="ORF">CNYM01_04612</name>
</gene>
<sequence>MRPFASGPVRTIASRIVAAVPQTAIPRPRAQPTTTTFCCQCLRPLSTTPAALSGHNKWSKIKHKKGAADAQKNNMRSQHSKTIALYSRLHGTDNNPQLVTAVANAKKGAPFTKTNPHSSTEHTNQLTCIQDGVPKAVIDSAIARGQGRSASGASLESLTLEAILPPGVALIIEVETESKARSLQDLKVLVKKHKGTANAATFFFTRLGRVVFAAKEGGAPVGIDDIMDDAIECGAEDLEADEEGNLVVWTQPNMTNAVVNGVGPKFELELLSSEIIWNANEDTKVKIDEGLEATTLSELLAALQEFPEVQAVYGNPTRGDIPEEQWSGIEENLDS</sequence>
<accession>A0A135SZB4</accession>
<dbReference type="Pfam" id="PF01709">
    <property type="entry name" value="Transcrip_reg"/>
    <property type="match status" value="1"/>
</dbReference>
<dbReference type="InterPro" id="IPR048300">
    <property type="entry name" value="TACO1_YebC-like_2nd/3rd_dom"/>
</dbReference>
<dbReference type="OrthoDB" id="2017544at2759"/>
<feature type="domain" description="TACO1/YebC-like N-terminal" evidence="4">
    <location>
        <begin position="56"/>
        <end position="107"/>
    </location>
</feature>
<evidence type="ECO:0000256" key="2">
    <source>
        <dbReference type="SAM" id="MobiDB-lite"/>
    </source>
</evidence>
<dbReference type="Proteomes" id="UP000070054">
    <property type="component" value="Unassembled WGS sequence"/>
</dbReference>
<dbReference type="PANTHER" id="PTHR12532:SF0">
    <property type="entry name" value="TRANSLATIONAL ACTIVATOR OF CYTOCHROME C OXIDASE 1"/>
    <property type="match status" value="1"/>
</dbReference>
<comment type="similarity">
    <text evidence="1">Belongs to the TACO1 family.</text>
</comment>
<dbReference type="Gene3D" id="3.30.70.980">
    <property type="match status" value="2"/>
</dbReference>
<protein>
    <recommendedName>
        <fullName evidence="7">Transcriptional regulatory protein</fullName>
    </recommendedName>
</protein>
<dbReference type="Pfam" id="PF20772">
    <property type="entry name" value="TACO1_YebC_N"/>
    <property type="match status" value="1"/>
</dbReference>
<dbReference type="Gene3D" id="1.10.10.200">
    <property type="match status" value="1"/>
</dbReference>
<dbReference type="EMBL" id="JEMN01001294">
    <property type="protein sequence ID" value="KXH41253.1"/>
    <property type="molecule type" value="Genomic_DNA"/>
</dbReference>
<evidence type="ECO:0008006" key="7">
    <source>
        <dbReference type="Google" id="ProtNLM"/>
    </source>
</evidence>
<feature type="domain" description="TACO1/YebC-like second and third" evidence="3">
    <location>
        <begin position="156"/>
        <end position="315"/>
    </location>
</feature>
<evidence type="ECO:0000313" key="5">
    <source>
        <dbReference type="EMBL" id="KXH41253.1"/>
    </source>
</evidence>
<evidence type="ECO:0000259" key="3">
    <source>
        <dbReference type="Pfam" id="PF01709"/>
    </source>
</evidence>
<name>A0A135SZB4_9PEZI</name>
<comment type="caution">
    <text evidence="5">The sequence shown here is derived from an EMBL/GenBank/DDBJ whole genome shotgun (WGS) entry which is preliminary data.</text>
</comment>
<evidence type="ECO:0000313" key="6">
    <source>
        <dbReference type="Proteomes" id="UP000070054"/>
    </source>
</evidence>
<dbReference type="InterPro" id="IPR017856">
    <property type="entry name" value="Integrase-like_N"/>
</dbReference>
<dbReference type="GO" id="GO:0005737">
    <property type="term" value="C:cytoplasm"/>
    <property type="evidence" value="ECO:0007669"/>
    <property type="project" value="UniProtKB-ARBA"/>
</dbReference>
<reference evidence="5 6" key="1">
    <citation type="submission" date="2014-02" db="EMBL/GenBank/DDBJ databases">
        <title>The genome sequence of Colletotrichum nymphaeae SA-01.</title>
        <authorList>
            <person name="Baroncelli R."/>
            <person name="Thon M.R."/>
        </authorList>
    </citation>
    <scope>NUCLEOTIDE SEQUENCE [LARGE SCALE GENOMIC DNA]</scope>
    <source>
        <strain evidence="5 6">SA-01</strain>
    </source>
</reference>
<dbReference type="InterPro" id="IPR029072">
    <property type="entry name" value="YebC-like"/>
</dbReference>
<dbReference type="InterPro" id="IPR002876">
    <property type="entry name" value="Transcrip_reg_TACO1-like"/>
</dbReference>
<dbReference type="AlphaFoldDB" id="A0A135SZB4"/>
<proteinExistence type="inferred from homology"/>